<evidence type="ECO:0000313" key="1">
    <source>
        <dbReference type="EMBL" id="VDM30394.1"/>
    </source>
</evidence>
<dbReference type="GO" id="GO:0050253">
    <property type="term" value="F:retinyl-palmitate esterase activity"/>
    <property type="evidence" value="ECO:0007669"/>
    <property type="project" value="TreeGrafter"/>
</dbReference>
<gene>
    <name evidence="1" type="ORF">TCNE_LOCUS4503</name>
</gene>
<organism evidence="2 3">
    <name type="scientific">Toxocara canis</name>
    <name type="common">Canine roundworm</name>
    <dbReference type="NCBI Taxonomy" id="6265"/>
    <lineage>
        <taxon>Eukaryota</taxon>
        <taxon>Metazoa</taxon>
        <taxon>Ecdysozoa</taxon>
        <taxon>Nematoda</taxon>
        <taxon>Chromadorea</taxon>
        <taxon>Rhabditida</taxon>
        <taxon>Spirurina</taxon>
        <taxon>Ascaridomorpha</taxon>
        <taxon>Ascaridoidea</taxon>
        <taxon>Toxocaridae</taxon>
        <taxon>Toxocara</taxon>
    </lineage>
</organism>
<proteinExistence type="predicted"/>
<dbReference type="EMBL" id="UYWY01007750">
    <property type="protein sequence ID" value="VDM30394.1"/>
    <property type="molecule type" value="Genomic_DNA"/>
</dbReference>
<dbReference type="GO" id="GO:0006644">
    <property type="term" value="P:phospholipid metabolic process"/>
    <property type="evidence" value="ECO:0007669"/>
    <property type="project" value="TreeGrafter"/>
</dbReference>
<dbReference type="WBParaSite" id="TCNE_0000450101-mRNA-1">
    <property type="protein sequence ID" value="TCNE_0000450101-mRNA-1"/>
    <property type="gene ID" value="TCNE_0000450101"/>
</dbReference>
<keyword evidence="2" id="KW-1185">Reference proteome</keyword>
<dbReference type="GO" id="GO:0004623">
    <property type="term" value="F:phospholipase A2 activity"/>
    <property type="evidence" value="ECO:0007669"/>
    <property type="project" value="TreeGrafter"/>
</dbReference>
<dbReference type="GO" id="GO:0004622">
    <property type="term" value="F:phosphatidylcholine lysophospholipase activity"/>
    <property type="evidence" value="ECO:0007669"/>
    <property type="project" value="TreeGrafter"/>
</dbReference>
<dbReference type="PANTHER" id="PTHR21325">
    <property type="entry name" value="PHOSPHOLIPASE B, PLB1"/>
    <property type="match status" value="1"/>
</dbReference>
<accession>A0A183U7N1</accession>
<sequence length="130" mass="14961">MCDMLNGAIESIIKEGRYERDDFTLVQQPLFSSENEPPKTRKFEQPSFESVDRNLCLTRDDLQATGVVDRTLFASDGFHLSQKGQSMYAAALWNNMLEPVGSKSRRYPNYPYRLRLPDEVSSRSRSSLPY</sequence>
<dbReference type="GO" id="GO:0031526">
    <property type="term" value="C:brush border membrane"/>
    <property type="evidence" value="ECO:0007669"/>
    <property type="project" value="TreeGrafter"/>
</dbReference>
<dbReference type="SUPFAM" id="SSF52266">
    <property type="entry name" value="SGNH hydrolase"/>
    <property type="match status" value="1"/>
</dbReference>
<protein>
    <submittedName>
        <fullName evidence="3">GDSL esterase/lipase</fullName>
    </submittedName>
</protein>
<dbReference type="Proteomes" id="UP000050794">
    <property type="component" value="Unassembled WGS sequence"/>
</dbReference>
<evidence type="ECO:0000313" key="2">
    <source>
        <dbReference type="Proteomes" id="UP000050794"/>
    </source>
</evidence>
<dbReference type="AlphaFoldDB" id="A0A183U7N1"/>
<reference evidence="3" key="1">
    <citation type="submission" date="2016-06" db="UniProtKB">
        <authorList>
            <consortium name="WormBaseParasite"/>
        </authorList>
    </citation>
    <scope>IDENTIFICATION</scope>
</reference>
<name>A0A183U7N1_TOXCA</name>
<reference evidence="1 2" key="2">
    <citation type="submission" date="2018-11" db="EMBL/GenBank/DDBJ databases">
        <authorList>
            <consortium name="Pathogen Informatics"/>
        </authorList>
    </citation>
    <scope>NUCLEOTIDE SEQUENCE [LARGE SCALE GENOMIC DNA]</scope>
</reference>
<evidence type="ECO:0000313" key="3">
    <source>
        <dbReference type="WBParaSite" id="TCNE_0000450101-mRNA-1"/>
    </source>
</evidence>
<dbReference type="InterPro" id="IPR038885">
    <property type="entry name" value="PLB1"/>
</dbReference>
<dbReference type="PANTHER" id="PTHR21325:SF31">
    <property type="entry name" value="GH22081P-RELATED"/>
    <property type="match status" value="1"/>
</dbReference>